<sequence>MNMKKLVPISDQFPYISFPRTKNPISNNFVFQGFNVNNKTSLVPWPFSFSNFIAGMKNESSEKVLDLKGTQLRNLTIDLKKGSFHGNSKNNIESEGIHFSNLTVVNNGSSEEALDLKGIQLGNFTGGVKNGSFDGNSEKKWISTIPI</sequence>
<name>A0ACB9F3M5_CICIN</name>
<proteinExistence type="predicted"/>
<reference evidence="1 2" key="2">
    <citation type="journal article" date="2022" name="Mol. Ecol. Resour.">
        <title>The genomes of chicory, endive, great burdock and yacon provide insights into Asteraceae paleo-polyploidization history and plant inulin production.</title>
        <authorList>
            <person name="Fan W."/>
            <person name="Wang S."/>
            <person name="Wang H."/>
            <person name="Wang A."/>
            <person name="Jiang F."/>
            <person name="Liu H."/>
            <person name="Zhao H."/>
            <person name="Xu D."/>
            <person name="Zhang Y."/>
        </authorList>
    </citation>
    <scope>NUCLEOTIDE SEQUENCE [LARGE SCALE GENOMIC DNA]</scope>
    <source>
        <strain evidence="2">cv. Punajuju</strain>
        <tissue evidence="1">Leaves</tissue>
    </source>
</reference>
<accession>A0ACB9F3M5</accession>
<comment type="caution">
    <text evidence="1">The sequence shown here is derived from an EMBL/GenBank/DDBJ whole genome shotgun (WGS) entry which is preliminary data.</text>
</comment>
<dbReference type="EMBL" id="CM042011">
    <property type="protein sequence ID" value="KAI3765515.1"/>
    <property type="molecule type" value="Genomic_DNA"/>
</dbReference>
<evidence type="ECO:0000313" key="2">
    <source>
        <dbReference type="Proteomes" id="UP001055811"/>
    </source>
</evidence>
<evidence type="ECO:0000313" key="1">
    <source>
        <dbReference type="EMBL" id="KAI3765515.1"/>
    </source>
</evidence>
<gene>
    <name evidence="1" type="ORF">L2E82_15551</name>
</gene>
<protein>
    <submittedName>
        <fullName evidence="1">Uncharacterized protein</fullName>
    </submittedName>
</protein>
<dbReference type="Proteomes" id="UP001055811">
    <property type="component" value="Linkage Group LG03"/>
</dbReference>
<reference evidence="2" key="1">
    <citation type="journal article" date="2022" name="Mol. Ecol. Resour.">
        <title>The genomes of chicory, endive, great burdock and yacon provide insights into Asteraceae palaeo-polyploidization history and plant inulin production.</title>
        <authorList>
            <person name="Fan W."/>
            <person name="Wang S."/>
            <person name="Wang H."/>
            <person name="Wang A."/>
            <person name="Jiang F."/>
            <person name="Liu H."/>
            <person name="Zhao H."/>
            <person name="Xu D."/>
            <person name="Zhang Y."/>
        </authorList>
    </citation>
    <scope>NUCLEOTIDE SEQUENCE [LARGE SCALE GENOMIC DNA]</scope>
    <source>
        <strain evidence="2">cv. Punajuju</strain>
    </source>
</reference>
<organism evidence="1 2">
    <name type="scientific">Cichorium intybus</name>
    <name type="common">Chicory</name>
    <dbReference type="NCBI Taxonomy" id="13427"/>
    <lineage>
        <taxon>Eukaryota</taxon>
        <taxon>Viridiplantae</taxon>
        <taxon>Streptophyta</taxon>
        <taxon>Embryophyta</taxon>
        <taxon>Tracheophyta</taxon>
        <taxon>Spermatophyta</taxon>
        <taxon>Magnoliopsida</taxon>
        <taxon>eudicotyledons</taxon>
        <taxon>Gunneridae</taxon>
        <taxon>Pentapetalae</taxon>
        <taxon>asterids</taxon>
        <taxon>campanulids</taxon>
        <taxon>Asterales</taxon>
        <taxon>Asteraceae</taxon>
        <taxon>Cichorioideae</taxon>
        <taxon>Cichorieae</taxon>
        <taxon>Cichoriinae</taxon>
        <taxon>Cichorium</taxon>
    </lineage>
</organism>
<keyword evidence="2" id="KW-1185">Reference proteome</keyword>